<evidence type="ECO:0000313" key="3">
    <source>
        <dbReference type="Proteomes" id="UP000479710"/>
    </source>
</evidence>
<feature type="region of interest" description="Disordered" evidence="1">
    <location>
        <begin position="80"/>
        <end position="101"/>
    </location>
</feature>
<protein>
    <submittedName>
        <fullName evidence="2">Uncharacterized protein</fullName>
    </submittedName>
</protein>
<dbReference type="AlphaFoldDB" id="A0A6G1DTQ4"/>
<name>A0A6G1DTQ4_9ORYZ</name>
<gene>
    <name evidence="2" type="ORF">E2562_038814</name>
</gene>
<accession>A0A6G1DTQ4</accession>
<feature type="compositionally biased region" description="Basic and acidic residues" evidence="1">
    <location>
        <begin position="137"/>
        <end position="160"/>
    </location>
</feature>
<feature type="region of interest" description="Disordered" evidence="1">
    <location>
        <begin position="123"/>
        <end position="176"/>
    </location>
</feature>
<comment type="caution">
    <text evidence="2">The sequence shown here is derived from an EMBL/GenBank/DDBJ whole genome shotgun (WGS) entry which is preliminary data.</text>
</comment>
<evidence type="ECO:0000256" key="1">
    <source>
        <dbReference type="SAM" id="MobiDB-lite"/>
    </source>
</evidence>
<reference evidence="2 3" key="1">
    <citation type="submission" date="2019-11" db="EMBL/GenBank/DDBJ databases">
        <title>Whole genome sequence of Oryza granulata.</title>
        <authorList>
            <person name="Li W."/>
        </authorList>
    </citation>
    <scope>NUCLEOTIDE SEQUENCE [LARGE SCALE GENOMIC DNA]</scope>
    <source>
        <strain evidence="3">cv. Menghai</strain>
        <tissue evidence="2">Leaf</tissue>
    </source>
</reference>
<dbReference type="EMBL" id="SPHZ02000006">
    <property type="protein sequence ID" value="KAF0915771.1"/>
    <property type="molecule type" value="Genomic_DNA"/>
</dbReference>
<dbReference type="Proteomes" id="UP000479710">
    <property type="component" value="Unassembled WGS sequence"/>
</dbReference>
<keyword evidence="3" id="KW-1185">Reference proteome</keyword>
<sequence length="176" mass="18331">MEHGDGTAPASAVRAWTSGAFLVKSTLPVQGMEQASGATRPVTSPSARHQCGGWHWPARVSPPLRRWLAADQLGSPVRLGVEAAGSGPEETRPATFPSHKLKTGLIPSSSLLSLSSIPHHLLHSCPPPLSTTPTAGEPRDSGAEAGELGRQRDGNRDDATSRTATAAPPLPSFSQI</sequence>
<evidence type="ECO:0000313" key="2">
    <source>
        <dbReference type="EMBL" id="KAF0915771.1"/>
    </source>
</evidence>
<organism evidence="2 3">
    <name type="scientific">Oryza meyeriana var. granulata</name>
    <dbReference type="NCBI Taxonomy" id="110450"/>
    <lineage>
        <taxon>Eukaryota</taxon>
        <taxon>Viridiplantae</taxon>
        <taxon>Streptophyta</taxon>
        <taxon>Embryophyta</taxon>
        <taxon>Tracheophyta</taxon>
        <taxon>Spermatophyta</taxon>
        <taxon>Magnoliopsida</taxon>
        <taxon>Liliopsida</taxon>
        <taxon>Poales</taxon>
        <taxon>Poaceae</taxon>
        <taxon>BOP clade</taxon>
        <taxon>Oryzoideae</taxon>
        <taxon>Oryzeae</taxon>
        <taxon>Oryzinae</taxon>
        <taxon>Oryza</taxon>
        <taxon>Oryza meyeriana</taxon>
    </lineage>
</organism>
<proteinExistence type="predicted"/>